<dbReference type="KEGG" id="tact:SG35_000795"/>
<proteinExistence type="predicted"/>
<keyword evidence="3" id="KW-1185">Reference proteome</keyword>
<dbReference type="InterPro" id="IPR013783">
    <property type="entry name" value="Ig-like_fold"/>
</dbReference>
<name>A0AAE9YQC0_9GAMM</name>
<sequence length="1001" mass="112511">MARLLFICLVCLSPLCLSVQAADNSALKNSRFIQLIKQIKNIQLSLPDSEAGDTKIAVSPLSAAPEELDVGIPEGEELLLAIHVGKYFLADVFAYKSQANAMIGLGNLFEVLDFPIIIDLGKSTASGWFMNEANTFELNFSEQQIAKAKVNGQEFILNKENYRVEEDDLYVDADVINTWFGTRMAFDFSALSVKLSSSSPLPIEQRLARENKAIYSQQRSTPVLPWKENQYRAFSTPVFDVQLNSRVTEENTFYGYSALGSHDLAYLNSQYFIGGIKDDNISDLRWRLSKESADGGLLGPLNLSSYEFGDINPIRSGIDYNANISRGFALSSRALGQVNDNKININGDIQPGWDVELYRNGILIDKQLSLQDGRYEFNDVDLIFGQNTFEMILYGPQGQVEKSIREVLVSQNSVKRDDSSFAMSLTQTGKSLFGITQGSAGDNEGWLFAGSYEQGVTDWFSVSLGQSTLFSREGSNKLNYNIGANLTLFERLLIDSDFSFDNNDNQSMQLSAKTGFGKHSFDYRYRIDKSGNGGDRTEHLLRMSGQAFRGLALPLNYQNQYDFIETANGQKIQNLTNQISVNVGKTSIANDIFWQDTDNVTGTDSYSLAGSSRIQRSFGKYFTRFEMDYTLEPKAEITRVNSKMSWAMTSDLQSEVALNYNTVDDKYQSEWKLNWRHENFNLSGNLDYDQGGDWALGLFFRFSLGYETDKNNYFLSNKPLTSSGALKVRVFEDLNANGQFDVGEPLIKGAKIKGAQNYRQAVSDEQGIALLQNMPNNVTTDIELKEGSLGDPFLIPGFEGVSITPRRGFVDRLDFPVVTSSEVEGTVYLRNKEGEETPAPYVTVNLLDEQGHIVASEDTAFDGYYLFTDLRPGNYRASIDSDYLERKKLHKTDDLILDLSAQGDILNGSDFTLEQLEFTSGYVVSVGSFSSLNILKTYWYLLQKRYRRRLNQPAFFLYDEGNGKYQLNLAFYQENEQAIKACEEISKLDINCSVEAYEFSF</sequence>
<dbReference type="Gene3D" id="2.60.40.10">
    <property type="entry name" value="Immunoglobulins"/>
    <property type="match status" value="1"/>
</dbReference>
<accession>A0AAE9YQC0</accession>
<reference evidence="2 3" key="1">
    <citation type="journal article" date="2015" name="Genome Announc.">
        <title>Draft Genome Sequences of Marine Isolates of Thalassomonas viridans and Thalassomonas actiniarum.</title>
        <authorList>
            <person name="Olonade I."/>
            <person name="van Zyl L.J."/>
            <person name="Trindade M."/>
        </authorList>
    </citation>
    <scope>NUCLEOTIDE SEQUENCE [LARGE SCALE GENOMIC DNA]</scope>
    <source>
        <strain evidence="2 3">A5K-106</strain>
    </source>
</reference>
<reference evidence="2 3" key="2">
    <citation type="journal article" date="2022" name="Mar. Drugs">
        <title>Bioassay-Guided Fractionation Leads to the Detection of Cholic Acid Generated by the Rare Thalassomonas sp.</title>
        <authorList>
            <person name="Pheiffer F."/>
            <person name="Schneider Y.K."/>
            <person name="Hansen E.H."/>
            <person name="Andersen J.H."/>
            <person name="Isaksson J."/>
            <person name="Busche T."/>
            <person name="R C."/>
            <person name="Kalinowski J."/>
            <person name="Zyl L.V."/>
            <person name="Trindade M."/>
        </authorList>
    </citation>
    <scope>NUCLEOTIDE SEQUENCE [LARGE SCALE GENOMIC DNA]</scope>
    <source>
        <strain evidence="2 3">A5K-106</strain>
    </source>
</reference>
<dbReference type="EMBL" id="CP059735">
    <property type="protein sequence ID" value="WDD99260.1"/>
    <property type="molecule type" value="Genomic_DNA"/>
</dbReference>
<feature type="signal peptide" evidence="1">
    <location>
        <begin position="1"/>
        <end position="21"/>
    </location>
</feature>
<gene>
    <name evidence="2" type="ORF">SG35_000795</name>
</gene>
<evidence type="ECO:0000256" key="1">
    <source>
        <dbReference type="SAM" id="SignalP"/>
    </source>
</evidence>
<dbReference type="RefSeq" id="WP_044835290.1">
    <property type="nucleotide sequence ID" value="NZ_CP059735.1"/>
</dbReference>
<evidence type="ECO:0000313" key="3">
    <source>
        <dbReference type="Proteomes" id="UP000032568"/>
    </source>
</evidence>
<organism evidence="2 3">
    <name type="scientific">Thalassomonas actiniarum</name>
    <dbReference type="NCBI Taxonomy" id="485447"/>
    <lineage>
        <taxon>Bacteria</taxon>
        <taxon>Pseudomonadati</taxon>
        <taxon>Pseudomonadota</taxon>
        <taxon>Gammaproteobacteria</taxon>
        <taxon>Alteromonadales</taxon>
        <taxon>Colwelliaceae</taxon>
        <taxon>Thalassomonas</taxon>
    </lineage>
</organism>
<dbReference type="SUPFAM" id="SSF117074">
    <property type="entry name" value="Hypothetical protein PA1324"/>
    <property type="match status" value="1"/>
</dbReference>
<keyword evidence="1" id="KW-0732">Signal</keyword>
<evidence type="ECO:0000313" key="2">
    <source>
        <dbReference type="EMBL" id="WDD99260.1"/>
    </source>
</evidence>
<protein>
    <submittedName>
        <fullName evidence="2">Sporulation protein</fullName>
    </submittedName>
</protein>
<dbReference type="Proteomes" id="UP000032568">
    <property type="component" value="Chromosome"/>
</dbReference>
<feature type="chain" id="PRO_5042266109" evidence="1">
    <location>
        <begin position="22"/>
        <end position="1001"/>
    </location>
</feature>
<dbReference type="AlphaFoldDB" id="A0AAE9YQC0"/>